<organism evidence="1 2">
    <name type="scientific">Macrosiphum euphorbiae</name>
    <name type="common">potato aphid</name>
    <dbReference type="NCBI Taxonomy" id="13131"/>
    <lineage>
        <taxon>Eukaryota</taxon>
        <taxon>Metazoa</taxon>
        <taxon>Ecdysozoa</taxon>
        <taxon>Arthropoda</taxon>
        <taxon>Hexapoda</taxon>
        <taxon>Insecta</taxon>
        <taxon>Pterygota</taxon>
        <taxon>Neoptera</taxon>
        <taxon>Paraneoptera</taxon>
        <taxon>Hemiptera</taxon>
        <taxon>Sternorrhyncha</taxon>
        <taxon>Aphidomorpha</taxon>
        <taxon>Aphidoidea</taxon>
        <taxon>Aphididae</taxon>
        <taxon>Macrosiphini</taxon>
        <taxon>Macrosiphum</taxon>
    </lineage>
</organism>
<reference evidence="1 2" key="1">
    <citation type="submission" date="2023-01" db="EMBL/GenBank/DDBJ databases">
        <authorList>
            <person name="Whitehead M."/>
        </authorList>
    </citation>
    <scope>NUCLEOTIDE SEQUENCE [LARGE SCALE GENOMIC DNA]</scope>
</reference>
<name>A0AAV0XWB5_9HEMI</name>
<dbReference type="Proteomes" id="UP001160148">
    <property type="component" value="Unassembled WGS sequence"/>
</dbReference>
<accession>A0AAV0XWB5</accession>
<sequence>MANLNLFRRKQFTPIETVRLYIKNIVNTSNQLHWYKWVHLKCIRQGFTVTQETIRHLLLEVDPEGVVFSRDVLGTRQLLDGRALDIIFKTRLLLGTRRNTTFLLDSYPMANDNLFINIVLVYYL</sequence>
<protein>
    <submittedName>
        <fullName evidence="1">Uncharacterized protein</fullName>
    </submittedName>
</protein>
<dbReference type="AlphaFoldDB" id="A0AAV0XWB5"/>
<evidence type="ECO:0000313" key="1">
    <source>
        <dbReference type="EMBL" id="CAI6372835.1"/>
    </source>
</evidence>
<keyword evidence="2" id="KW-1185">Reference proteome</keyword>
<evidence type="ECO:0000313" key="2">
    <source>
        <dbReference type="Proteomes" id="UP001160148"/>
    </source>
</evidence>
<gene>
    <name evidence="1" type="ORF">MEUPH1_LOCUS26654</name>
</gene>
<dbReference type="EMBL" id="CARXXK010001082">
    <property type="protein sequence ID" value="CAI6372835.1"/>
    <property type="molecule type" value="Genomic_DNA"/>
</dbReference>
<comment type="caution">
    <text evidence="1">The sequence shown here is derived from an EMBL/GenBank/DDBJ whole genome shotgun (WGS) entry which is preliminary data.</text>
</comment>
<proteinExistence type="predicted"/>